<evidence type="ECO:0000313" key="2">
    <source>
        <dbReference type="Proteomes" id="UP000266673"/>
    </source>
</evidence>
<accession>A0A397VN30</accession>
<protein>
    <submittedName>
        <fullName evidence="1">Uncharacterized protein</fullName>
    </submittedName>
</protein>
<dbReference type="OrthoDB" id="10487578at2759"/>
<keyword evidence="2" id="KW-1185">Reference proteome</keyword>
<dbReference type="AlphaFoldDB" id="A0A397VN30"/>
<comment type="caution">
    <text evidence="1">The sequence shown here is derived from an EMBL/GenBank/DDBJ whole genome shotgun (WGS) entry which is preliminary data.</text>
</comment>
<name>A0A397VN30_9GLOM</name>
<dbReference type="EMBL" id="QKWP01000239">
    <property type="protein sequence ID" value="RIB23900.1"/>
    <property type="molecule type" value="Genomic_DNA"/>
</dbReference>
<dbReference type="Proteomes" id="UP000266673">
    <property type="component" value="Unassembled WGS sequence"/>
</dbReference>
<organism evidence="1 2">
    <name type="scientific">Gigaspora rosea</name>
    <dbReference type="NCBI Taxonomy" id="44941"/>
    <lineage>
        <taxon>Eukaryota</taxon>
        <taxon>Fungi</taxon>
        <taxon>Fungi incertae sedis</taxon>
        <taxon>Mucoromycota</taxon>
        <taxon>Glomeromycotina</taxon>
        <taxon>Glomeromycetes</taxon>
        <taxon>Diversisporales</taxon>
        <taxon>Gigasporaceae</taxon>
        <taxon>Gigaspora</taxon>
    </lineage>
</organism>
<sequence length="77" mass="8961">MFGEESKKKLLEPGNLNLIYNLTDIEEDAIKALEIVRRIRLVLYTLKLLEKKCPISLPSDLLDRRLQDILWDYAMAG</sequence>
<evidence type="ECO:0000313" key="1">
    <source>
        <dbReference type="EMBL" id="RIB23900.1"/>
    </source>
</evidence>
<gene>
    <name evidence="1" type="ORF">C2G38_2169982</name>
</gene>
<proteinExistence type="predicted"/>
<reference evidence="1 2" key="1">
    <citation type="submission" date="2018-06" db="EMBL/GenBank/DDBJ databases">
        <title>Comparative genomics reveals the genomic features of Rhizophagus irregularis, R. cerebriforme, R. diaphanum and Gigaspora rosea, and their symbiotic lifestyle signature.</title>
        <authorList>
            <person name="Morin E."/>
            <person name="San Clemente H."/>
            <person name="Chen E.C.H."/>
            <person name="De La Providencia I."/>
            <person name="Hainaut M."/>
            <person name="Kuo A."/>
            <person name="Kohler A."/>
            <person name="Murat C."/>
            <person name="Tang N."/>
            <person name="Roy S."/>
            <person name="Loubradou J."/>
            <person name="Henrissat B."/>
            <person name="Grigoriev I.V."/>
            <person name="Corradi N."/>
            <person name="Roux C."/>
            <person name="Martin F.M."/>
        </authorList>
    </citation>
    <scope>NUCLEOTIDE SEQUENCE [LARGE SCALE GENOMIC DNA]</scope>
    <source>
        <strain evidence="1 2">DAOM 194757</strain>
    </source>
</reference>